<evidence type="ECO:0000313" key="7">
    <source>
        <dbReference type="EMBL" id="KAG6303317.1"/>
    </source>
</evidence>
<keyword evidence="2 5" id="KW-0812">Transmembrane</keyword>
<keyword evidence="8" id="KW-1185">Reference proteome</keyword>
<comment type="similarity">
    <text evidence="5">Belongs to the SURF1 family.</text>
</comment>
<dbReference type="EMBL" id="SRRH01000011">
    <property type="protein sequence ID" value="KAG6303317.1"/>
    <property type="molecule type" value="Genomic_DNA"/>
</dbReference>
<feature type="compositionally biased region" description="Low complexity" evidence="6">
    <location>
        <begin position="37"/>
        <end position="53"/>
    </location>
</feature>
<feature type="transmembrane region" description="Helical" evidence="5">
    <location>
        <begin position="81"/>
        <end position="100"/>
    </location>
</feature>
<feature type="region of interest" description="Disordered" evidence="6">
    <location>
        <begin position="16"/>
        <end position="63"/>
    </location>
</feature>
<dbReference type="CDD" id="cd06662">
    <property type="entry name" value="SURF1"/>
    <property type="match status" value="1"/>
</dbReference>
<comment type="function">
    <text evidence="5">Probably involved in the biogenesis of the COX complex.</text>
</comment>
<keyword evidence="3 5" id="KW-1133">Transmembrane helix</keyword>
<accession>A0A9P7QRH0</accession>
<dbReference type="Pfam" id="PF02104">
    <property type="entry name" value="SURF1"/>
    <property type="match status" value="1"/>
</dbReference>
<dbReference type="GO" id="GO:0033617">
    <property type="term" value="P:mitochondrial respiratory chain complex IV assembly"/>
    <property type="evidence" value="ECO:0007669"/>
    <property type="project" value="TreeGrafter"/>
</dbReference>
<gene>
    <name evidence="7" type="ORF">E4U09_000409</name>
</gene>
<dbReference type="GO" id="GO:0005743">
    <property type="term" value="C:mitochondrial inner membrane"/>
    <property type="evidence" value="ECO:0007669"/>
    <property type="project" value="UniProtKB-SubCell"/>
</dbReference>
<evidence type="ECO:0000256" key="6">
    <source>
        <dbReference type="SAM" id="MobiDB-lite"/>
    </source>
</evidence>
<reference evidence="7 8" key="1">
    <citation type="journal article" date="2020" name="bioRxiv">
        <title>Whole genome comparisons of ergot fungi reveals the divergence and evolution of species within the genus Claviceps are the result of varying mechanisms driving genome evolution and host range expansion.</title>
        <authorList>
            <person name="Wyka S.A."/>
            <person name="Mondo S.J."/>
            <person name="Liu M."/>
            <person name="Dettman J."/>
            <person name="Nalam V."/>
            <person name="Broders K.D."/>
        </authorList>
    </citation>
    <scope>NUCLEOTIDE SEQUENCE [LARGE SCALE GENOMIC DNA]</scope>
    <source>
        <strain evidence="7 8">Clav52</strain>
    </source>
</reference>
<sequence length="323" mass="37172">MHPPRQTTLLARHLRTRLAAQPPSRQRFTTTTPPRLSQQQQQQQQQQQSQPQPADDPNFRSLLDEPPRLIRASNSRRHGPGIIILALIPITAFALGTWQVKRLGWKSELIAKYEDRLIRDPLPLPPTIDPSAVHDFDYRRVLATGRFRHDQEMLLGPRIREGKDGYIVITPLERENGSTILVSRGWIDKKHRSQDSRPDGLPRGVVTVEGLLREPLKKNMFTPDNRPDKREFYFPDVKEMAELTGSSPVWVEVITEPEFTKMMDFEARGIPYGRAAEVTLRNNHAQYIFTWYGLTFATTIMLFMVLKKPPSGIVRRVQAAKNF</sequence>
<comment type="subcellular location">
    <subcellularLocation>
        <location evidence="1">Membrane</location>
    </subcellularLocation>
    <subcellularLocation>
        <location evidence="5">Mitochondrion inner membrane</location>
        <topology evidence="5">Multi-pass membrane protein</topology>
    </subcellularLocation>
</comment>
<organism evidence="7 8">
    <name type="scientific">Claviceps aff. purpurea</name>
    <dbReference type="NCBI Taxonomy" id="1967640"/>
    <lineage>
        <taxon>Eukaryota</taxon>
        <taxon>Fungi</taxon>
        <taxon>Dikarya</taxon>
        <taxon>Ascomycota</taxon>
        <taxon>Pezizomycotina</taxon>
        <taxon>Sordariomycetes</taxon>
        <taxon>Hypocreomycetidae</taxon>
        <taxon>Hypocreales</taxon>
        <taxon>Clavicipitaceae</taxon>
        <taxon>Claviceps</taxon>
    </lineage>
</organism>
<keyword evidence="5" id="KW-0999">Mitochondrion inner membrane</keyword>
<evidence type="ECO:0000256" key="1">
    <source>
        <dbReference type="ARBA" id="ARBA00004370"/>
    </source>
</evidence>
<dbReference type="Proteomes" id="UP000707071">
    <property type="component" value="Unassembled WGS sequence"/>
</dbReference>
<keyword evidence="5" id="KW-0496">Mitochondrion</keyword>
<dbReference type="PANTHER" id="PTHR23427">
    <property type="entry name" value="SURFEIT LOCUS PROTEIN"/>
    <property type="match status" value="1"/>
</dbReference>
<protein>
    <recommendedName>
        <fullName evidence="5">SURF1-like protein</fullName>
    </recommendedName>
</protein>
<feature type="transmembrane region" description="Helical" evidence="5">
    <location>
        <begin position="287"/>
        <end position="306"/>
    </location>
</feature>
<dbReference type="InterPro" id="IPR045214">
    <property type="entry name" value="Surf1/Surf4"/>
</dbReference>
<feature type="compositionally biased region" description="Polar residues" evidence="6">
    <location>
        <begin position="23"/>
        <end position="36"/>
    </location>
</feature>
<dbReference type="PANTHER" id="PTHR23427:SF2">
    <property type="entry name" value="SURFEIT LOCUS PROTEIN 1"/>
    <property type="match status" value="1"/>
</dbReference>
<evidence type="ECO:0000256" key="5">
    <source>
        <dbReference type="RuleBase" id="RU363076"/>
    </source>
</evidence>
<proteinExistence type="inferred from homology"/>
<dbReference type="PROSITE" id="PS50895">
    <property type="entry name" value="SURF1"/>
    <property type="match status" value="1"/>
</dbReference>
<comment type="caution">
    <text evidence="7">The sequence shown here is derived from an EMBL/GenBank/DDBJ whole genome shotgun (WGS) entry which is preliminary data.</text>
</comment>
<name>A0A9P7QRH0_9HYPO</name>
<keyword evidence="4 5" id="KW-0472">Membrane</keyword>
<evidence type="ECO:0000256" key="4">
    <source>
        <dbReference type="ARBA" id="ARBA00023136"/>
    </source>
</evidence>
<evidence type="ECO:0000313" key="8">
    <source>
        <dbReference type="Proteomes" id="UP000707071"/>
    </source>
</evidence>
<dbReference type="InterPro" id="IPR002994">
    <property type="entry name" value="Surf1/Shy1"/>
</dbReference>
<dbReference type="AlphaFoldDB" id="A0A9P7QRH0"/>
<evidence type="ECO:0000256" key="2">
    <source>
        <dbReference type="ARBA" id="ARBA00022692"/>
    </source>
</evidence>
<evidence type="ECO:0000256" key="3">
    <source>
        <dbReference type="ARBA" id="ARBA00022989"/>
    </source>
</evidence>